<feature type="compositionally biased region" description="Basic and acidic residues" evidence="1">
    <location>
        <begin position="381"/>
        <end position="391"/>
    </location>
</feature>
<dbReference type="Pfam" id="PF17231">
    <property type="entry name" value="DUF5305"/>
    <property type="match status" value="1"/>
</dbReference>
<dbReference type="AlphaFoldDB" id="A0A7J9SJT6"/>
<feature type="compositionally biased region" description="Acidic residues" evidence="1">
    <location>
        <begin position="367"/>
        <end position="377"/>
    </location>
</feature>
<keyword evidence="2" id="KW-1133">Transmembrane helix</keyword>
<keyword evidence="2" id="KW-0812">Transmembrane</keyword>
<proteinExistence type="predicted"/>
<evidence type="ECO:0000256" key="1">
    <source>
        <dbReference type="SAM" id="MobiDB-lite"/>
    </source>
</evidence>
<comment type="caution">
    <text evidence="3">The sequence shown here is derived from an EMBL/GenBank/DDBJ whole genome shotgun (WGS) entry which is preliminary data.</text>
</comment>
<feature type="transmembrane region" description="Helical" evidence="2">
    <location>
        <begin position="20"/>
        <end position="41"/>
    </location>
</feature>
<evidence type="ECO:0000313" key="3">
    <source>
        <dbReference type="EMBL" id="MBB6646643.1"/>
    </source>
</evidence>
<reference evidence="3 4" key="1">
    <citation type="submission" date="2020-08" db="EMBL/GenBank/DDBJ databases">
        <authorList>
            <person name="Seo M.-J."/>
        </authorList>
    </citation>
    <scope>NUCLEOTIDE SEQUENCE [LARGE SCALE GENOMIC DNA]</scope>
    <source>
        <strain evidence="3 4">MBLA0160</strain>
    </source>
</reference>
<protein>
    <submittedName>
        <fullName evidence="3">DUF5305 domain-containing protein</fullName>
    </submittedName>
</protein>
<feature type="compositionally biased region" description="Acidic residues" evidence="1">
    <location>
        <begin position="394"/>
        <end position="406"/>
    </location>
</feature>
<feature type="region of interest" description="Disordered" evidence="1">
    <location>
        <begin position="217"/>
        <end position="237"/>
    </location>
</feature>
<evidence type="ECO:0000313" key="4">
    <source>
        <dbReference type="Proteomes" id="UP000546257"/>
    </source>
</evidence>
<name>A0A7J9SJT6_9EURY</name>
<accession>A0A7J9SJT6</accession>
<keyword evidence="2" id="KW-0472">Membrane</keyword>
<keyword evidence="4" id="KW-1185">Reference proteome</keyword>
<evidence type="ECO:0000256" key="2">
    <source>
        <dbReference type="SAM" id="Phobius"/>
    </source>
</evidence>
<feature type="region of interest" description="Disordered" evidence="1">
    <location>
        <begin position="355"/>
        <end position="420"/>
    </location>
</feature>
<dbReference type="Proteomes" id="UP000546257">
    <property type="component" value="Unassembled WGS sequence"/>
</dbReference>
<feature type="transmembrane region" description="Helical" evidence="2">
    <location>
        <begin position="251"/>
        <end position="270"/>
    </location>
</feature>
<sequence>MSSSTQPSETRLRVRALLHAQFTVIAVVCLLAAAAGAGLVYTTHVEPGTTTETRTTSPFTVETEYLHSAEVTQPNSVFETGTVLDNRNTYFTRIAPELDVDVEARYTAAAASNVTVDIASELVIRNVGEDGEVVYWSDREPLASRQFSGVDAGQSVAASFVLNTSAIDATVASIEEELGASPGTTEVFVVSEVAVDGRFGGEPATYTRTIRMTVEPGDGTYSVSEPGLQSGGPERTERVTVQRSYGPLRSIGGPLVFLVGIVGTGALLYVRIQVRLPLTPEEEAYLSYRDDRSEFAEWITRIRLPDPVFERPQAEASSLEDLVDFAIDNDTGVVEDPETGVFYAVTGDLLYTYRPPDPAGGASGDEAAAEPDADGPTDDPGGAHDGDRTLDAEPTADPESTADTDQSDGSKPATDDHSVE</sequence>
<dbReference type="InterPro" id="IPR035185">
    <property type="entry name" value="DUF5305"/>
</dbReference>
<dbReference type="RefSeq" id="WP_185193003.1">
    <property type="nucleotide sequence ID" value="NZ_JACKXD010000003.1"/>
</dbReference>
<gene>
    <name evidence="3" type="ORF">H5V44_10155</name>
</gene>
<organism evidence="3 4">
    <name type="scientific">Halobellus ruber</name>
    <dbReference type="NCBI Taxonomy" id="2761102"/>
    <lineage>
        <taxon>Archaea</taxon>
        <taxon>Methanobacteriati</taxon>
        <taxon>Methanobacteriota</taxon>
        <taxon>Stenosarchaea group</taxon>
        <taxon>Halobacteria</taxon>
        <taxon>Halobacteriales</taxon>
        <taxon>Haloferacaceae</taxon>
        <taxon>Halobellus</taxon>
    </lineage>
</organism>
<dbReference type="EMBL" id="JACKXD010000003">
    <property type="protein sequence ID" value="MBB6646643.1"/>
    <property type="molecule type" value="Genomic_DNA"/>
</dbReference>